<evidence type="ECO:0000313" key="1">
    <source>
        <dbReference type="EMBL" id="MEW5290431.1"/>
    </source>
</evidence>
<dbReference type="Proteomes" id="UP001554567">
    <property type="component" value="Unassembled WGS sequence"/>
</dbReference>
<accession>A0ABV3N3M4</accession>
<dbReference type="RefSeq" id="WP_261641900.1">
    <property type="nucleotide sequence ID" value="NZ_JBFKZN010000007.1"/>
</dbReference>
<reference evidence="1 2" key="1">
    <citation type="submission" date="2024-07" db="EMBL/GenBank/DDBJ databases">
        <authorList>
            <person name="Dulla G.F.J."/>
            <person name="Delorm J.G."/>
        </authorList>
    </citation>
    <scope>NUCLEOTIDE SEQUENCE [LARGE SCALE GENOMIC DNA]</scope>
    <source>
        <strain evidence="1 2">JGD 233</strain>
    </source>
</reference>
<evidence type="ECO:0000313" key="2">
    <source>
        <dbReference type="Proteomes" id="UP001554567"/>
    </source>
</evidence>
<protein>
    <submittedName>
        <fullName evidence="1">Uncharacterized protein</fullName>
    </submittedName>
</protein>
<dbReference type="EMBL" id="JBFKZN010000007">
    <property type="protein sequence ID" value="MEW5290431.1"/>
    <property type="molecule type" value="Genomic_DNA"/>
</dbReference>
<sequence>MHKTLREVFVDMKYQGRLARNMVHLFGMNDKKIIISLIQGSTKLMSDENARQRIEYLKENMK</sequence>
<proteinExistence type="predicted"/>
<comment type="caution">
    <text evidence="1">The sequence shown here is derived from an EMBL/GenBank/DDBJ whole genome shotgun (WGS) entry which is preliminary data.</text>
</comment>
<name>A0ABV3N3M4_9GAMM</name>
<organism evidence="1 2">
    <name type="scientific">Erwinia papayae</name>
    <dbReference type="NCBI Taxonomy" id="206499"/>
    <lineage>
        <taxon>Bacteria</taxon>
        <taxon>Pseudomonadati</taxon>
        <taxon>Pseudomonadota</taxon>
        <taxon>Gammaproteobacteria</taxon>
        <taxon>Enterobacterales</taxon>
        <taxon>Erwiniaceae</taxon>
        <taxon>Erwinia</taxon>
    </lineage>
</organism>
<keyword evidence="2" id="KW-1185">Reference proteome</keyword>
<gene>
    <name evidence="1" type="ORF">ABW286_14780</name>
</gene>